<dbReference type="GeneID" id="77953149"/>
<protein>
    <submittedName>
        <fullName evidence="1">Uncharacterized protein</fullName>
    </submittedName>
</protein>
<dbReference type="RefSeq" id="YP_010676784.1">
    <property type="nucleotide sequence ID" value="NC_071015.1"/>
</dbReference>
<dbReference type="Proteomes" id="UP000828443">
    <property type="component" value="Segment"/>
</dbReference>
<name>A0AAE8BGI1_9CAUD</name>
<organism evidence="1 2">
    <name type="scientific">Kosakonia phage Kc263</name>
    <dbReference type="NCBI Taxonomy" id="2863194"/>
    <lineage>
        <taxon>Viruses</taxon>
        <taxon>Duplodnaviria</taxon>
        <taxon>Heunggongvirae</taxon>
        <taxon>Uroviricota</taxon>
        <taxon>Caudoviricetes</taxon>
        <taxon>Chimalliviridae</taxon>
        <taxon>Branisovskavirus</taxon>
        <taxon>Branisovskavirus Kc263</taxon>
    </lineage>
</organism>
<evidence type="ECO:0000313" key="2">
    <source>
        <dbReference type="Proteomes" id="UP000828443"/>
    </source>
</evidence>
<dbReference type="KEGG" id="vg:77953149"/>
<proteinExistence type="predicted"/>
<accession>A0AAE8BGI1</accession>
<keyword evidence="2" id="KW-1185">Reference proteome</keyword>
<reference evidence="1" key="1">
    <citation type="journal article" date="2021" name="Viruses">
        <title>Novel Viruses That Lyse Plant and Human Strains of Kosakonia cowanii.</title>
        <authorList>
            <person name="Petrzik K."/>
            <person name="Brazdova S."/>
            <person name="Krawczyk K."/>
        </authorList>
    </citation>
    <scope>NUCLEOTIDE SEQUENCE</scope>
</reference>
<sequence length="183" mass="20967">MIYKYGDKQIEIFFLQEHHLALLNSYKLALSDLPYLPKFDKIADEDLLDWLAFQRGVEKQYCGFKTTTYDYASVITIGDINRKSVVYKAKYDEVLNSDASVNLGSRFYQAFINGKLFILTSNNTVDSPLFKSVQGDLASSLYQTLLSAFSVFELYFRENKNLKETVAQRKGIDLGFVLSKAMQ</sequence>
<evidence type="ECO:0000313" key="1">
    <source>
        <dbReference type="EMBL" id="QYN79972.1"/>
    </source>
</evidence>
<dbReference type="EMBL" id="MZ348422">
    <property type="protein sequence ID" value="QYN79972.1"/>
    <property type="molecule type" value="Genomic_DNA"/>
</dbReference>